<keyword evidence="5" id="KW-0680">Restriction system</keyword>
<proteinExistence type="inferred from homology"/>
<dbReference type="RefSeq" id="WP_080460172.1">
    <property type="nucleotide sequence ID" value="NZ_FJXR01000017.1"/>
</dbReference>
<dbReference type="PROSITE" id="PS00094">
    <property type="entry name" value="C5_MTASE_1"/>
    <property type="match status" value="1"/>
</dbReference>
<sequence length="591" mass="63350">MNKPVSYGSVCSGIEAASVAWHGLGWQPAWFAEIEKFPSAVLAHRWPDVSNLGDMTQIAAAIRAGKIEAPDVLVGGTPCQAFSVAGLRNGLADERGQLTLAFVELVNAIDEKRREQGKPPVTVVWENVPGVFSSKDNAFGCFLAGLAGESCALESPGKRWSNAGYVLGPERAIAWRVLDAQFFGVAQRRRRVFVVATARGDIDPAKILFESEGLRRNSPPSRKTRQVITSDAGYRVANGSHWDGEHNPHPTLNQSFNTGGIGASNQELFSQRGSGIVGAFRMQNFGDHKDATDLALTYSDISRTLLAKSNDSMDETLQTYAIHGTQDPDTLADMAHTLGRNHGQENAVIAFSSKDSGHDASAEISPTLRAGNSKVSNQNAGSPPAVAYCIPGNWIGRAPQNGGNSTESPHQISPCLTATDHHGVVYAFAENTQGQVRLQDGDGQITGPLSTGGGKPGQGYPAIAYAFKAGLGAKAHGIGYACEQTPTLTSASSGSNQAPAIMQNMAVRRLTPVECERLQGFPDNHTLITTQKRKQLTAEEYAYLRHHRPKLTAEQAYRLAADGPRYKAIGNSMAVPVMRWIGSRIQEALRA</sequence>
<dbReference type="PANTHER" id="PTHR10629:SF52">
    <property type="entry name" value="DNA (CYTOSINE-5)-METHYLTRANSFERASE 1"/>
    <property type="match status" value="1"/>
</dbReference>
<name>A0A144MTI8_ENTCL</name>
<accession>A0A144MTI8</accession>
<evidence type="ECO:0000256" key="1">
    <source>
        <dbReference type="ARBA" id="ARBA00011975"/>
    </source>
</evidence>
<dbReference type="Gene3D" id="3.90.120.10">
    <property type="entry name" value="DNA Methylase, subunit A, domain 2"/>
    <property type="match status" value="1"/>
</dbReference>
<dbReference type="InterPro" id="IPR050390">
    <property type="entry name" value="C5-Methyltransferase"/>
</dbReference>
<evidence type="ECO:0000256" key="2">
    <source>
        <dbReference type="ARBA" id="ARBA00022603"/>
    </source>
</evidence>
<evidence type="ECO:0000256" key="3">
    <source>
        <dbReference type="ARBA" id="ARBA00022679"/>
    </source>
</evidence>
<dbReference type="GO" id="GO:0003886">
    <property type="term" value="F:DNA (cytosine-5-)-methyltransferase activity"/>
    <property type="evidence" value="ECO:0007669"/>
    <property type="project" value="UniProtKB-EC"/>
</dbReference>
<dbReference type="PANTHER" id="PTHR10629">
    <property type="entry name" value="CYTOSINE-SPECIFIC METHYLTRANSFERASE"/>
    <property type="match status" value="1"/>
</dbReference>
<dbReference type="Proteomes" id="UP000076008">
    <property type="component" value="Unassembled WGS sequence"/>
</dbReference>
<keyword evidence="3 7" id="KW-0808">Transferase</keyword>
<dbReference type="GO" id="GO:0009307">
    <property type="term" value="P:DNA restriction-modification system"/>
    <property type="evidence" value="ECO:0007669"/>
    <property type="project" value="UniProtKB-KW"/>
</dbReference>
<dbReference type="Gene3D" id="3.40.50.150">
    <property type="entry name" value="Vaccinia Virus protein VP39"/>
    <property type="match status" value="1"/>
</dbReference>
<organism evidence="8 9">
    <name type="scientific">Enterobacter cloacae</name>
    <dbReference type="NCBI Taxonomy" id="550"/>
    <lineage>
        <taxon>Bacteria</taxon>
        <taxon>Pseudomonadati</taxon>
        <taxon>Pseudomonadota</taxon>
        <taxon>Gammaproteobacteria</taxon>
        <taxon>Enterobacterales</taxon>
        <taxon>Enterobacteriaceae</taxon>
        <taxon>Enterobacter</taxon>
        <taxon>Enterobacter cloacae complex</taxon>
    </lineage>
</organism>
<evidence type="ECO:0000256" key="7">
    <source>
        <dbReference type="PROSITE-ProRule" id="PRU01016"/>
    </source>
</evidence>
<reference evidence="8 9" key="1">
    <citation type="submission" date="2016-03" db="EMBL/GenBank/DDBJ databases">
        <authorList>
            <consortium name="Pathogen Informatics"/>
        </authorList>
    </citation>
    <scope>NUCLEOTIDE SEQUENCE [LARGE SCALE GENOMIC DNA]</scope>
    <source>
        <strain evidence="9">e1252</strain>
    </source>
</reference>
<evidence type="ECO:0000256" key="4">
    <source>
        <dbReference type="ARBA" id="ARBA00022691"/>
    </source>
</evidence>
<protein>
    <recommendedName>
        <fullName evidence="1">DNA (cytosine-5-)-methyltransferase</fullName>
        <ecNumber evidence="1">2.1.1.37</ecNumber>
    </recommendedName>
</protein>
<evidence type="ECO:0000313" key="8">
    <source>
        <dbReference type="EMBL" id="CZV66217.1"/>
    </source>
</evidence>
<dbReference type="PROSITE" id="PS51679">
    <property type="entry name" value="SAM_MT_C5"/>
    <property type="match status" value="1"/>
</dbReference>
<comment type="catalytic activity">
    <reaction evidence="6">
        <text>a 2'-deoxycytidine in DNA + S-adenosyl-L-methionine = a 5-methyl-2'-deoxycytidine in DNA + S-adenosyl-L-homocysteine + H(+)</text>
        <dbReference type="Rhea" id="RHEA:13681"/>
        <dbReference type="Rhea" id="RHEA-COMP:11369"/>
        <dbReference type="Rhea" id="RHEA-COMP:11370"/>
        <dbReference type="ChEBI" id="CHEBI:15378"/>
        <dbReference type="ChEBI" id="CHEBI:57856"/>
        <dbReference type="ChEBI" id="CHEBI:59789"/>
        <dbReference type="ChEBI" id="CHEBI:85452"/>
        <dbReference type="ChEBI" id="CHEBI:85454"/>
        <dbReference type="EC" id="2.1.1.37"/>
    </reaction>
</comment>
<dbReference type="EMBL" id="FJXR01000017">
    <property type="protein sequence ID" value="CZV66217.1"/>
    <property type="molecule type" value="Genomic_DNA"/>
</dbReference>
<evidence type="ECO:0000256" key="6">
    <source>
        <dbReference type="ARBA" id="ARBA00047422"/>
    </source>
</evidence>
<gene>
    <name evidence="8" type="primary">ydiP</name>
    <name evidence="8" type="ORF">SAMEA2273318_02931</name>
</gene>
<keyword evidence="2 7" id="KW-0489">Methyltransferase</keyword>
<feature type="active site" evidence="7">
    <location>
        <position position="79"/>
    </location>
</feature>
<keyword evidence="4 7" id="KW-0949">S-adenosyl-L-methionine</keyword>
<dbReference type="InterPro" id="IPR001525">
    <property type="entry name" value="C5_MeTfrase"/>
</dbReference>
<dbReference type="InterPro" id="IPR018117">
    <property type="entry name" value="C5_DNA_meth_AS"/>
</dbReference>
<dbReference type="InterPro" id="IPR029063">
    <property type="entry name" value="SAM-dependent_MTases_sf"/>
</dbReference>
<evidence type="ECO:0000313" key="9">
    <source>
        <dbReference type="Proteomes" id="UP000076008"/>
    </source>
</evidence>
<evidence type="ECO:0000256" key="5">
    <source>
        <dbReference type="ARBA" id="ARBA00022747"/>
    </source>
</evidence>
<dbReference type="Pfam" id="PF00145">
    <property type="entry name" value="DNA_methylase"/>
    <property type="match status" value="2"/>
</dbReference>
<comment type="similarity">
    <text evidence="7">Belongs to the class I-like SAM-binding methyltransferase superfamily. C5-methyltransferase family.</text>
</comment>
<dbReference type="SUPFAM" id="SSF53335">
    <property type="entry name" value="S-adenosyl-L-methionine-dependent methyltransferases"/>
    <property type="match status" value="1"/>
</dbReference>
<dbReference type="AlphaFoldDB" id="A0A144MTI8"/>
<dbReference type="GO" id="GO:0032259">
    <property type="term" value="P:methylation"/>
    <property type="evidence" value="ECO:0007669"/>
    <property type="project" value="UniProtKB-KW"/>
</dbReference>
<dbReference type="EC" id="2.1.1.37" evidence="1"/>